<dbReference type="PANTHER" id="PTHR35175">
    <property type="entry name" value="DUF1289 DOMAIN-CONTAINING PROTEIN"/>
    <property type="match status" value="1"/>
</dbReference>
<evidence type="ECO:0008006" key="3">
    <source>
        <dbReference type="Google" id="ProtNLM"/>
    </source>
</evidence>
<organism evidence="1 2">
    <name type="scientific">Vibrio genomosp. F10 str. ZF-129</name>
    <dbReference type="NCBI Taxonomy" id="1187848"/>
    <lineage>
        <taxon>Bacteria</taxon>
        <taxon>Pseudomonadati</taxon>
        <taxon>Pseudomonadota</taxon>
        <taxon>Gammaproteobacteria</taxon>
        <taxon>Vibrionales</taxon>
        <taxon>Vibrionaceae</taxon>
        <taxon>Vibrio</taxon>
    </lineage>
</organism>
<proteinExistence type="predicted"/>
<dbReference type="Pfam" id="PF06945">
    <property type="entry name" value="DUF1289"/>
    <property type="match status" value="1"/>
</dbReference>
<accession>A0A1E5BHZ2</accession>
<dbReference type="EMBL" id="AJYQ02000037">
    <property type="protein sequence ID" value="OEE36860.1"/>
    <property type="molecule type" value="Genomic_DNA"/>
</dbReference>
<dbReference type="OrthoDB" id="9811423at2"/>
<dbReference type="RefSeq" id="WP_017039723.1">
    <property type="nucleotide sequence ID" value="NZ_AJYQ02000037.1"/>
</dbReference>
<comment type="caution">
    <text evidence="1">The sequence shown here is derived from an EMBL/GenBank/DDBJ whole genome shotgun (WGS) entry which is preliminary data.</text>
</comment>
<evidence type="ECO:0000313" key="1">
    <source>
        <dbReference type="EMBL" id="OEE36860.1"/>
    </source>
</evidence>
<dbReference type="InterPro" id="IPR010710">
    <property type="entry name" value="DUF1289"/>
</dbReference>
<sequence length="69" mass="8023">MDPNHYSTKQSKKRVEIESPCTRHCCLNDKDVCLGCYRALQEILDWSSMTNEQKVHVKQQCELRKPAGN</sequence>
<name>A0A1E5BHZ2_9VIBR</name>
<protein>
    <recommendedName>
        <fullName evidence="3">DUF1289 domain-containing protein</fullName>
    </recommendedName>
</protein>
<dbReference type="PANTHER" id="PTHR35175:SF2">
    <property type="entry name" value="DUF1289 DOMAIN-CONTAINING PROTEIN"/>
    <property type="match status" value="1"/>
</dbReference>
<evidence type="ECO:0000313" key="2">
    <source>
        <dbReference type="Proteomes" id="UP000094741"/>
    </source>
</evidence>
<gene>
    <name evidence="1" type="ORF">A1QO_05010</name>
</gene>
<dbReference type="Proteomes" id="UP000094741">
    <property type="component" value="Unassembled WGS sequence"/>
</dbReference>
<dbReference type="STRING" id="1187848.A1QO_05010"/>
<dbReference type="AlphaFoldDB" id="A0A1E5BHZ2"/>
<reference evidence="1 2" key="1">
    <citation type="journal article" date="2012" name="Science">
        <title>Ecological populations of bacteria act as socially cohesive units of antibiotic production and resistance.</title>
        <authorList>
            <person name="Cordero O.X."/>
            <person name="Wildschutte H."/>
            <person name="Kirkup B."/>
            <person name="Proehl S."/>
            <person name="Ngo L."/>
            <person name="Hussain F."/>
            <person name="Le Roux F."/>
            <person name="Mincer T."/>
            <person name="Polz M.F."/>
        </authorList>
    </citation>
    <scope>NUCLEOTIDE SEQUENCE [LARGE SCALE GENOMIC DNA]</scope>
    <source>
        <strain evidence="1 2">ZF-129</strain>
    </source>
</reference>